<dbReference type="PROSITE" id="PS51257">
    <property type="entry name" value="PROKAR_LIPOPROTEIN"/>
    <property type="match status" value="1"/>
</dbReference>
<accession>A0A939DQP4</accession>
<dbReference type="EMBL" id="JAFKCV010000011">
    <property type="protein sequence ID" value="MBN7826913.1"/>
    <property type="molecule type" value="Genomic_DNA"/>
</dbReference>
<evidence type="ECO:0000313" key="2">
    <source>
        <dbReference type="Proteomes" id="UP000664654"/>
    </source>
</evidence>
<protein>
    <submittedName>
        <fullName evidence="1">DUF2989 domain-containing protein</fullName>
    </submittedName>
</protein>
<dbReference type="AlphaFoldDB" id="A0A939DQP4"/>
<organism evidence="1 2">
    <name type="scientific">Bowmanella dokdonensis</name>
    <dbReference type="NCBI Taxonomy" id="751969"/>
    <lineage>
        <taxon>Bacteria</taxon>
        <taxon>Pseudomonadati</taxon>
        <taxon>Pseudomonadota</taxon>
        <taxon>Gammaproteobacteria</taxon>
        <taxon>Alteromonadales</taxon>
        <taxon>Alteromonadaceae</taxon>
        <taxon>Bowmanella</taxon>
    </lineage>
</organism>
<comment type="caution">
    <text evidence="1">The sequence shown here is derived from an EMBL/GenBank/DDBJ whole genome shotgun (WGS) entry which is preliminary data.</text>
</comment>
<gene>
    <name evidence="1" type="ORF">J0A66_16880</name>
</gene>
<proteinExistence type="predicted"/>
<reference evidence="1" key="1">
    <citation type="submission" date="2021-03" db="EMBL/GenBank/DDBJ databases">
        <title>novel species isolated from a fishpond in China.</title>
        <authorList>
            <person name="Lu H."/>
            <person name="Cai Z."/>
        </authorList>
    </citation>
    <scope>NUCLEOTIDE SEQUENCE</scope>
    <source>
        <strain evidence="1">JCM 30855</strain>
    </source>
</reference>
<dbReference type="RefSeq" id="WP_206575021.1">
    <property type="nucleotide sequence ID" value="NZ_JAFKCV010000011.1"/>
</dbReference>
<sequence>MGRIPSVFLLFLLSACGGFNSNSVKDICETYPDMCSDLNPDGWCRAEKADIIKHRYQMSVSPTDKLRYDLLLDFEDYKKCISKASQIEHIKLKEKKSERIRGLLTAERELKRLANETRDATTPHLLYYQWSRFHSEQALQGFLQYEKNNQLEYPEMQVALATYYSKFDRPKTIRLLYHALELYKEDEEIDREIFRSLSSLFMKEEQFDWAYLWGYVAREFGVEDLNLTSIQAILHEQGKKTAPIEDKAAHYIELIEEGRFIAPL</sequence>
<keyword evidence="2" id="KW-1185">Reference proteome</keyword>
<dbReference type="Proteomes" id="UP000664654">
    <property type="component" value="Unassembled WGS sequence"/>
</dbReference>
<name>A0A939DQP4_9ALTE</name>
<dbReference type="InterPro" id="IPR021372">
    <property type="entry name" value="DUF2989"/>
</dbReference>
<evidence type="ECO:0000313" key="1">
    <source>
        <dbReference type="EMBL" id="MBN7826913.1"/>
    </source>
</evidence>
<dbReference type="Pfam" id="PF11207">
    <property type="entry name" value="DUF2989"/>
    <property type="match status" value="1"/>
</dbReference>